<comment type="similarity">
    <text evidence="1">Belongs to the yippee family.</text>
</comment>
<dbReference type="InterPro" id="IPR039058">
    <property type="entry name" value="Yippee_fam"/>
</dbReference>
<dbReference type="PANTHER" id="PTHR13848">
    <property type="entry name" value="PROTEIN YIPPEE-LIKE CG15309-RELATED"/>
    <property type="match status" value="1"/>
</dbReference>
<name>A0AAD4EYB6_9PEZI</name>
<evidence type="ECO:0000256" key="2">
    <source>
        <dbReference type="ARBA" id="ARBA00022723"/>
    </source>
</evidence>
<feature type="compositionally biased region" description="Low complexity" evidence="4">
    <location>
        <begin position="103"/>
        <end position="123"/>
    </location>
</feature>
<accession>A0AAD4EYB6</accession>
<feature type="region of interest" description="Disordered" evidence="4">
    <location>
        <begin position="1"/>
        <end position="61"/>
    </location>
</feature>
<keyword evidence="7" id="KW-1185">Reference proteome</keyword>
<dbReference type="PROSITE" id="PS51792">
    <property type="entry name" value="YIPPEE"/>
    <property type="match status" value="1"/>
</dbReference>
<feature type="region of interest" description="Disordered" evidence="4">
    <location>
        <begin position="207"/>
        <end position="244"/>
    </location>
</feature>
<evidence type="ECO:0000256" key="4">
    <source>
        <dbReference type="SAM" id="MobiDB-lite"/>
    </source>
</evidence>
<evidence type="ECO:0000313" key="6">
    <source>
        <dbReference type="EMBL" id="KAG7289963.1"/>
    </source>
</evidence>
<organism evidence="6 7">
    <name type="scientific">Staphylotrichum longicolle</name>
    <dbReference type="NCBI Taxonomy" id="669026"/>
    <lineage>
        <taxon>Eukaryota</taxon>
        <taxon>Fungi</taxon>
        <taxon>Dikarya</taxon>
        <taxon>Ascomycota</taxon>
        <taxon>Pezizomycotina</taxon>
        <taxon>Sordariomycetes</taxon>
        <taxon>Sordariomycetidae</taxon>
        <taxon>Sordariales</taxon>
        <taxon>Chaetomiaceae</taxon>
        <taxon>Staphylotrichum</taxon>
    </lineage>
</organism>
<sequence>MFAELMSLRRTSAPPSGPSQSTPRQHQHQRQRQPGPIPLHLPNLTHRRGAPSGRRLSRAHPNTLRCRSCSADLAFHSQIISKCFHGRHGRAYLLAPPPPPTPASRRTPLVSTSSSSSPATSAAASTTATAAAAEANELVNIRVGRAEDRNLVTGPHTVADITCAGCGAVVGWKYLDARDPGQRYKVGKFILETRRVVGFQSWEDLDVADVDVGEESDESQDGGDEEEEEEEEDGVVVFDSEDEDECDDIFAGVWDAKVVAKRRRSKVGGGGMGGYEMD</sequence>
<dbReference type="GO" id="GO:0046872">
    <property type="term" value="F:metal ion binding"/>
    <property type="evidence" value="ECO:0007669"/>
    <property type="project" value="UniProtKB-KW"/>
</dbReference>
<comment type="caution">
    <text evidence="6">The sequence shown here is derived from an EMBL/GenBank/DDBJ whole genome shotgun (WGS) entry which is preliminary data.</text>
</comment>
<dbReference type="EMBL" id="JAHCVI010000002">
    <property type="protein sequence ID" value="KAG7289963.1"/>
    <property type="molecule type" value="Genomic_DNA"/>
</dbReference>
<gene>
    <name evidence="6" type="ORF">NEMBOFW57_006341</name>
</gene>
<evidence type="ECO:0000256" key="1">
    <source>
        <dbReference type="ARBA" id="ARBA00005613"/>
    </source>
</evidence>
<feature type="compositionally biased region" description="Polar residues" evidence="4">
    <location>
        <begin position="9"/>
        <end position="23"/>
    </location>
</feature>
<dbReference type="InterPro" id="IPR004910">
    <property type="entry name" value="Yippee/Mis18/Cereblon"/>
</dbReference>
<keyword evidence="2" id="KW-0479">Metal-binding</keyword>
<evidence type="ECO:0000313" key="7">
    <source>
        <dbReference type="Proteomes" id="UP001197093"/>
    </source>
</evidence>
<dbReference type="Pfam" id="PF03226">
    <property type="entry name" value="Yippee-Mis18"/>
    <property type="match status" value="1"/>
</dbReference>
<reference evidence="6" key="1">
    <citation type="submission" date="2023-02" db="EMBL/GenBank/DDBJ databases">
        <authorList>
            <person name="Palmer J.M."/>
        </authorList>
    </citation>
    <scope>NUCLEOTIDE SEQUENCE</scope>
    <source>
        <strain evidence="6">FW57</strain>
    </source>
</reference>
<feature type="region of interest" description="Disordered" evidence="4">
    <location>
        <begin position="94"/>
        <end position="123"/>
    </location>
</feature>
<dbReference type="AlphaFoldDB" id="A0AAD4EYB6"/>
<dbReference type="Proteomes" id="UP001197093">
    <property type="component" value="Unassembled WGS sequence"/>
</dbReference>
<evidence type="ECO:0000259" key="5">
    <source>
        <dbReference type="PROSITE" id="PS51792"/>
    </source>
</evidence>
<proteinExistence type="inferred from homology"/>
<keyword evidence="3" id="KW-0862">Zinc</keyword>
<feature type="domain" description="Yippee" evidence="5">
    <location>
        <begin position="62"/>
        <end position="200"/>
    </location>
</feature>
<evidence type="ECO:0000256" key="3">
    <source>
        <dbReference type="ARBA" id="ARBA00022833"/>
    </source>
</evidence>
<protein>
    <recommendedName>
        <fullName evidence="5">Yippee domain-containing protein</fullName>
    </recommendedName>
</protein>
<dbReference type="InterPro" id="IPR034751">
    <property type="entry name" value="Yippee"/>
</dbReference>